<dbReference type="AlphaFoldDB" id="A0ABC9NJ72"/>
<evidence type="ECO:0000313" key="1">
    <source>
        <dbReference type="EMBL" id="EDS90287.1"/>
    </source>
</evidence>
<dbReference type="Proteomes" id="UP000003042">
    <property type="component" value="Unassembled WGS sequence"/>
</dbReference>
<protein>
    <submittedName>
        <fullName evidence="1">Uncharacterized protein</fullName>
    </submittedName>
</protein>
<sequence length="68" mass="7990">MHLSDAFYYGLDGWVGRYFAKNIEAIAVRQRQAQRINQWRSCQKSVANNPDVFIRETAKYFETSWSAV</sequence>
<proteinExistence type="predicted"/>
<evidence type="ECO:0000313" key="2">
    <source>
        <dbReference type="Proteomes" id="UP000003042"/>
    </source>
</evidence>
<gene>
    <name evidence="1" type="ORF">ESCAB7627_2293</name>
</gene>
<comment type="caution">
    <text evidence="1">The sequence shown here is derived from an EMBL/GenBank/DDBJ whole genome shotgun (WGS) entry which is preliminary data.</text>
</comment>
<accession>A0ABC9NJ72</accession>
<organism evidence="1 2">
    <name type="scientific">Escherichia albertii (strain TW07627)</name>
    <dbReference type="NCBI Taxonomy" id="502347"/>
    <lineage>
        <taxon>Bacteria</taxon>
        <taxon>Pseudomonadati</taxon>
        <taxon>Pseudomonadota</taxon>
        <taxon>Gammaproteobacteria</taxon>
        <taxon>Enterobacterales</taxon>
        <taxon>Enterobacteriaceae</taxon>
        <taxon>Escherichia</taxon>
    </lineage>
</organism>
<name>A0ABC9NJ72_ESCAT</name>
<reference evidence="1 2" key="1">
    <citation type="submission" date="2008-02" db="EMBL/GenBank/DDBJ databases">
        <title>Annotation of Escherichia albertii TW07627.</title>
        <authorList>
            <person name="Sutton G."/>
            <person name="Whittam T.S."/>
            <person name="Sebastian Y."/>
        </authorList>
    </citation>
    <scope>NUCLEOTIDE SEQUENCE [LARGE SCALE GENOMIC DNA]</scope>
    <source>
        <strain evidence="1 2">TW07627</strain>
    </source>
</reference>
<dbReference type="EMBL" id="ABKX01000013">
    <property type="protein sequence ID" value="EDS90287.1"/>
    <property type="molecule type" value="Genomic_DNA"/>
</dbReference>